<gene>
    <name evidence="3" type="ORF">V3390_00190</name>
</gene>
<name>A0ABU7UVV8_9GAMM</name>
<organism evidence="3 4">
    <name type="scientific">Aquilutibacter rugosus</name>
    <dbReference type="NCBI Taxonomy" id="3115820"/>
    <lineage>
        <taxon>Bacteria</taxon>
        <taxon>Pseudomonadati</taxon>
        <taxon>Pseudomonadota</taxon>
        <taxon>Gammaproteobacteria</taxon>
        <taxon>Lysobacterales</taxon>
        <taxon>Lysobacteraceae</taxon>
        <taxon>Aquilutibacter</taxon>
    </lineage>
</organism>
<reference evidence="3 4" key="1">
    <citation type="submission" date="2024-01" db="EMBL/GenBank/DDBJ databases">
        <title>Novel species of the genus Luteimonas isolated from rivers.</title>
        <authorList>
            <person name="Lu H."/>
        </authorList>
    </citation>
    <scope>NUCLEOTIDE SEQUENCE [LARGE SCALE GENOMIC DNA]</scope>
    <source>
        <strain evidence="3 4">FXH3W</strain>
    </source>
</reference>
<keyword evidence="4" id="KW-1185">Reference proteome</keyword>
<dbReference type="Proteomes" id="UP001356170">
    <property type="component" value="Unassembled WGS sequence"/>
</dbReference>
<evidence type="ECO:0000313" key="3">
    <source>
        <dbReference type="EMBL" id="MEF2154666.1"/>
    </source>
</evidence>
<comment type="caution">
    <text evidence="3">The sequence shown here is derived from an EMBL/GenBank/DDBJ whole genome shotgun (WGS) entry which is preliminary data.</text>
</comment>
<accession>A0ABU7UVV8</accession>
<evidence type="ECO:0000313" key="4">
    <source>
        <dbReference type="Proteomes" id="UP001356170"/>
    </source>
</evidence>
<dbReference type="InterPro" id="IPR008258">
    <property type="entry name" value="Transglycosylase_SLT_dom_1"/>
</dbReference>
<dbReference type="Pfam" id="PF01464">
    <property type="entry name" value="SLT"/>
    <property type="match status" value="1"/>
</dbReference>
<dbReference type="InterPro" id="IPR023346">
    <property type="entry name" value="Lysozyme-like_dom_sf"/>
</dbReference>
<feature type="chain" id="PRO_5045962648" evidence="1">
    <location>
        <begin position="34"/>
        <end position="220"/>
    </location>
</feature>
<evidence type="ECO:0000259" key="2">
    <source>
        <dbReference type="Pfam" id="PF01464"/>
    </source>
</evidence>
<protein>
    <submittedName>
        <fullName evidence="3">Transglycosylase SLT domain-containing protein</fullName>
    </submittedName>
</protein>
<feature type="domain" description="Transglycosylase SLT" evidence="2">
    <location>
        <begin position="62"/>
        <end position="171"/>
    </location>
</feature>
<sequence length="220" mass="24544">MDRLGFDRRGGAAAVRILFAALALALVGNAAHAQVPADSTRYRLQLEREAVRNFGLTPPITVLAAQIHQESSWNPKAASAFAQGLAQFTPATAKWLPQVCPAVGTPDVWDPAWSLRAHACYDAWLYRRVTRYAAPTPPLSTCDRLAFMLRAYNGGEGWLNRERKLAFEKGANPNSWKAVAAYRVRAGWAHKENTEYPHRILTVLEPRYYNAGWERLLPCA</sequence>
<dbReference type="RefSeq" id="WP_331702846.1">
    <property type="nucleotide sequence ID" value="NZ_JAZHBO010000001.1"/>
</dbReference>
<dbReference type="SUPFAM" id="SSF53955">
    <property type="entry name" value="Lysozyme-like"/>
    <property type="match status" value="1"/>
</dbReference>
<dbReference type="EMBL" id="JAZHBO010000001">
    <property type="protein sequence ID" value="MEF2154666.1"/>
    <property type="molecule type" value="Genomic_DNA"/>
</dbReference>
<feature type="signal peptide" evidence="1">
    <location>
        <begin position="1"/>
        <end position="33"/>
    </location>
</feature>
<evidence type="ECO:0000256" key="1">
    <source>
        <dbReference type="SAM" id="SignalP"/>
    </source>
</evidence>
<proteinExistence type="predicted"/>
<keyword evidence="1" id="KW-0732">Signal</keyword>
<dbReference type="Gene3D" id="1.10.530.10">
    <property type="match status" value="1"/>
</dbReference>